<dbReference type="InterPro" id="IPR020556">
    <property type="entry name" value="Amidase_CS"/>
</dbReference>
<proteinExistence type="inferred from homology"/>
<keyword evidence="11" id="KW-1185">Reference proteome</keyword>
<dbReference type="GO" id="GO:0016740">
    <property type="term" value="F:transferase activity"/>
    <property type="evidence" value="ECO:0007669"/>
    <property type="project" value="UniProtKB-KW"/>
</dbReference>
<dbReference type="GO" id="GO:0030956">
    <property type="term" value="C:glutamyl-tRNA(Gln) amidotransferase complex"/>
    <property type="evidence" value="ECO:0007669"/>
    <property type="project" value="InterPro"/>
</dbReference>
<dbReference type="InterPro" id="IPR000120">
    <property type="entry name" value="Amidase"/>
</dbReference>
<comment type="similarity">
    <text evidence="1 8">Belongs to the amidase family. GatA subfamily.</text>
</comment>
<name>A0A161K2Z5_9CHLR</name>
<evidence type="ECO:0000256" key="2">
    <source>
        <dbReference type="ARBA" id="ARBA00022598"/>
    </source>
</evidence>
<evidence type="ECO:0000313" key="11">
    <source>
        <dbReference type="Proteomes" id="UP000215027"/>
    </source>
</evidence>
<dbReference type="InterPro" id="IPR036928">
    <property type="entry name" value="AS_sf"/>
</dbReference>
<feature type="active site" description="Acyl-ester intermediate" evidence="8">
    <location>
        <position position="177"/>
    </location>
</feature>
<evidence type="ECO:0000256" key="7">
    <source>
        <dbReference type="ARBA" id="ARBA00047407"/>
    </source>
</evidence>
<dbReference type="KEGG" id="pbf:CFX0092_A1319"/>
<dbReference type="EMBL" id="LN890655">
    <property type="protein sequence ID" value="CUS03197.2"/>
    <property type="molecule type" value="Genomic_DNA"/>
</dbReference>
<dbReference type="HAMAP" id="MF_00120">
    <property type="entry name" value="GatA"/>
    <property type="match status" value="1"/>
</dbReference>
<gene>
    <name evidence="8 10" type="primary">gatA</name>
    <name evidence="10" type="ORF">CFX0092_A1319</name>
</gene>
<dbReference type="GO" id="GO:0050567">
    <property type="term" value="F:glutaminyl-tRNA synthase (glutamine-hydrolyzing) activity"/>
    <property type="evidence" value="ECO:0007669"/>
    <property type="project" value="UniProtKB-UniRule"/>
</dbReference>
<dbReference type="PANTHER" id="PTHR11895">
    <property type="entry name" value="TRANSAMIDASE"/>
    <property type="match status" value="1"/>
</dbReference>
<comment type="catalytic activity">
    <reaction evidence="7 8">
        <text>L-glutamyl-tRNA(Gln) + L-glutamine + ATP + H2O = L-glutaminyl-tRNA(Gln) + L-glutamate + ADP + phosphate + H(+)</text>
        <dbReference type="Rhea" id="RHEA:17521"/>
        <dbReference type="Rhea" id="RHEA-COMP:9681"/>
        <dbReference type="Rhea" id="RHEA-COMP:9684"/>
        <dbReference type="ChEBI" id="CHEBI:15377"/>
        <dbReference type="ChEBI" id="CHEBI:15378"/>
        <dbReference type="ChEBI" id="CHEBI:29985"/>
        <dbReference type="ChEBI" id="CHEBI:30616"/>
        <dbReference type="ChEBI" id="CHEBI:43474"/>
        <dbReference type="ChEBI" id="CHEBI:58359"/>
        <dbReference type="ChEBI" id="CHEBI:78520"/>
        <dbReference type="ChEBI" id="CHEBI:78521"/>
        <dbReference type="ChEBI" id="CHEBI:456216"/>
        <dbReference type="EC" id="6.3.5.7"/>
    </reaction>
</comment>
<dbReference type="Proteomes" id="UP000215027">
    <property type="component" value="Chromosome I"/>
</dbReference>
<dbReference type="Pfam" id="PF01425">
    <property type="entry name" value="Amidase"/>
    <property type="match status" value="1"/>
</dbReference>
<evidence type="ECO:0000256" key="4">
    <source>
        <dbReference type="ARBA" id="ARBA00022840"/>
    </source>
</evidence>
<protein>
    <recommendedName>
        <fullName evidence="8">Glutamyl-tRNA(Gln) amidotransferase subunit A</fullName>
        <shortName evidence="8">Glu-ADT subunit A</shortName>
        <ecNumber evidence="8">6.3.5.7</ecNumber>
    </recommendedName>
</protein>
<dbReference type="InterPro" id="IPR004412">
    <property type="entry name" value="GatA"/>
</dbReference>
<keyword evidence="2 8" id="KW-0436">Ligase</keyword>
<evidence type="ECO:0000256" key="5">
    <source>
        <dbReference type="ARBA" id="ARBA00022917"/>
    </source>
</evidence>
<keyword evidence="5 8" id="KW-0648">Protein biosynthesis</keyword>
<dbReference type="PROSITE" id="PS00571">
    <property type="entry name" value="AMIDASES"/>
    <property type="match status" value="1"/>
</dbReference>
<sequence>MDITTLTLTELRDALRSGATTSVAATEAMLDRIVAHDNDILSYLTVTDEMALEAAAAADQRRAAGEEGPLLGIPLAVKDILCLAGAPTTAGSKILEGFIPPYNAHAVDRLIAAGAVILGKTNTDEFAMGSSTENSAYCTTRNPWDTARVPGGSSGGSAAAVAAGLAYGALGTDTGGSVRQPASFCGLVGIRPTYGRVSRWGVVAFASSLDQVGAFGRTVADTAAQLSVIAGYDPRDSTSLDAPVPDYEAALTGDVRGLRVGVPREYFVEGIEPAVEAAVRAAIDDLAALGAEVVEISLPHTKYGLPVYYLIAPAEASANLARYDGTRFGPRVAGADMIDTVRHTRALFGPEVKRRIMLGTYALSAGYYDEYYGRALKARALIADDFGRAFQNVDVIAAPTSPTTAFAIGDRADDPLSMYLADIFTLPLNLSAACGLSVPCGFDGGGLPIGLQLIGDTLQEARILNAAYAYERARPWYQQRPALL</sequence>
<keyword evidence="3 8" id="KW-0547">Nucleotide-binding</keyword>
<feature type="domain" description="Amidase" evidence="9">
    <location>
        <begin position="25"/>
        <end position="464"/>
    </location>
</feature>
<comment type="subunit">
    <text evidence="8">Heterotrimer of A, B and C subunits.</text>
</comment>
<evidence type="ECO:0000256" key="1">
    <source>
        <dbReference type="ARBA" id="ARBA00008069"/>
    </source>
</evidence>
<dbReference type="AlphaFoldDB" id="A0A161K2Z5"/>
<dbReference type="SUPFAM" id="SSF75304">
    <property type="entry name" value="Amidase signature (AS) enzymes"/>
    <property type="match status" value="1"/>
</dbReference>
<comment type="function">
    <text evidence="6 8">Allows the formation of correctly charged Gln-tRNA(Gln) through the transamidation of misacylated Glu-tRNA(Gln) in organisms which lack glutaminyl-tRNA synthetase. The reaction takes place in the presence of glutamine and ATP through an activated gamma-phospho-Glu-tRNA(Gln).</text>
</comment>
<dbReference type="GO" id="GO:0006412">
    <property type="term" value="P:translation"/>
    <property type="evidence" value="ECO:0007669"/>
    <property type="project" value="UniProtKB-UniRule"/>
</dbReference>
<dbReference type="EC" id="6.3.5.7" evidence="8"/>
<evidence type="ECO:0000259" key="9">
    <source>
        <dbReference type="Pfam" id="PF01425"/>
    </source>
</evidence>
<dbReference type="RefSeq" id="WP_095042727.1">
    <property type="nucleotide sequence ID" value="NZ_LN890655.1"/>
</dbReference>
<dbReference type="NCBIfam" id="TIGR00132">
    <property type="entry name" value="gatA"/>
    <property type="match status" value="1"/>
</dbReference>
<keyword evidence="4 8" id="KW-0067">ATP-binding</keyword>
<evidence type="ECO:0000256" key="8">
    <source>
        <dbReference type="HAMAP-Rule" id="MF_00120"/>
    </source>
</evidence>
<accession>A0A161K2Z5</accession>
<feature type="active site" description="Charge relay system" evidence="8">
    <location>
        <position position="153"/>
    </location>
</feature>
<dbReference type="Gene3D" id="3.90.1300.10">
    <property type="entry name" value="Amidase signature (AS) domain"/>
    <property type="match status" value="1"/>
</dbReference>
<dbReference type="GO" id="GO:0005524">
    <property type="term" value="F:ATP binding"/>
    <property type="evidence" value="ECO:0007669"/>
    <property type="project" value="UniProtKB-KW"/>
</dbReference>
<reference evidence="10" key="1">
    <citation type="submission" date="2016-01" db="EMBL/GenBank/DDBJ databases">
        <authorList>
            <person name="Mcilroy J.S."/>
            <person name="Karst M S."/>
            <person name="Albertsen M."/>
        </authorList>
    </citation>
    <scope>NUCLEOTIDE SEQUENCE</scope>
    <source>
        <strain evidence="10">Cfx-K</strain>
    </source>
</reference>
<evidence type="ECO:0000256" key="3">
    <source>
        <dbReference type="ARBA" id="ARBA00022741"/>
    </source>
</evidence>
<dbReference type="OrthoDB" id="9811471at2"/>
<evidence type="ECO:0000256" key="6">
    <source>
        <dbReference type="ARBA" id="ARBA00025295"/>
    </source>
</evidence>
<organism evidence="10 11">
    <name type="scientific">Candidatus Promineifilum breve</name>
    <dbReference type="NCBI Taxonomy" id="1806508"/>
    <lineage>
        <taxon>Bacteria</taxon>
        <taxon>Bacillati</taxon>
        <taxon>Chloroflexota</taxon>
        <taxon>Ardenticatenia</taxon>
        <taxon>Candidatus Promineifilales</taxon>
        <taxon>Candidatus Promineifilaceae</taxon>
        <taxon>Candidatus Promineifilum</taxon>
    </lineage>
</organism>
<dbReference type="PANTHER" id="PTHR11895:SF151">
    <property type="entry name" value="GLUTAMYL-TRNA(GLN) AMIDOTRANSFERASE SUBUNIT A"/>
    <property type="match status" value="1"/>
</dbReference>
<feature type="active site" description="Charge relay system" evidence="8">
    <location>
        <position position="78"/>
    </location>
</feature>
<evidence type="ECO:0000313" key="10">
    <source>
        <dbReference type="EMBL" id="CUS03197.2"/>
    </source>
</evidence>
<dbReference type="InterPro" id="IPR023631">
    <property type="entry name" value="Amidase_dom"/>
</dbReference>